<comment type="caution">
    <text evidence="5">The sequence shown here is derived from an EMBL/GenBank/DDBJ whole genome shotgun (WGS) entry which is preliminary data.</text>
</comment>
<evidence type="ECO:0000259" key="4">
    <source>
        <dbReference type="PROSITE" id="PS50930"/>
    </source>
</evidence>
<name>A0A318IM88_9BURK</name>
<feature type="modified residue" description="4-aspartylphosphate" evidence="2">
    <location>
        <position position="59"/>
    </location>
</feature>
<dbReference type="SUPFAM" id="SSF52172">
    <property type="entry name" value="CheY-like"/>
    <property type="match status" value="1"/>
</dbReference>
<dbReference type="EMBL" id="QJKB01000020">
    <property type="protein sequence ID" value="PXX35322.1"/>
    <property type="molecule type" value="Genomic_DNA"/>
</dbReference>
<evidence type="ECO:0000313" key="6">
    <source>
        <dbReference type="Proteomes" id="UP000247792"/>
    </source>
</evidence>
<dbReference type="SMART" id="SM00850">
    <property type="entry name" value="LytTR"/>
    <property type="match status" value="1"/>
</dbReference>
<dbReference type="Pfam" id="PF04397">
    <property type="entry name" value="LytTR"/>
    <property type="match status" value="1"/>
</dbReference>
<dbReference type="InterPro" id="IPR001789">
    <property type="entry name" value="Sig_transdc_resp-reg_receiver"/>
</dbReference>
<dbReference type="InterPro" id="IPR039420">
    <property type="entry name" value="WalR-like"/>
</dbReference>
<protein>
    <submittedName>
        <fullName evidence="5">LytTR family two component transcriptional regulator</fullName>
    </submittedName>
</protein>
<feature type="domain" description="Response regulatory" evidence="3">
    <location>
        <begin position="7"/>
        <end position="119"/>
    </location>
</feature>
<organism evidence="5 6">
    <name type="scientific">Undibacterium pigrum</name>
    <dbReference type="NCBI Taxonomy" id="401470"/>
    <lineage>
        <taxon>Bacteria</taxon>
        <taxon>Pseudomonadati</taxon>
        <taxon>Pseudomonadota</taxon>
        <taxon>Betaproteobacteria</taxon>
        <taxon>Burkholderiales</taxon>
        <taxon>Oxalobacteraceae</taxon>
        <taxon>Undibacterium</taxon>
    </lineage>
</organism>
<proteinExistence type="predicted"/>
<dbReference type="GO" id="GO:0000976">
    <property type="term" value="F:transcription cis-regulatory region binding"/>
    <property type="evidence" value="ECO:0007669"/>
    <property type="project" value="TreeGrafter"/>
</dbReference>
<evidence type="ECO:0000259" key="3">
    <source>
        <dbReference type="PROSITE" id="PS50110"/>
    </source>
</evidence>
<dbReference type="GO" id="GO:0032993">
    <property type="term" value="C:protein-DNA complex"/>
    <property type="evidence" value="ECO:0007669"/>
    <property type="project" value="TreeGrafter"/>
</dbReference>
<gene>
    <name evidence="5" type="ORF">DFR42_1209</name>
</gene>
<dbReference type="GO" id="GO:0006355">
    <property type="term" value="P:regulation of DNA-templated transcription"/>
    <property type="evidence" value="ECO:0007669"/>
    <property type="project" value="TreeGrafter"/>
</dbReference>
<evidence type="ECO:0000256" key="1">
    <source>
        <dbReference type="ARBA" id="ARBA00023125"/>
    </source>
</evidence>
<dbReference type="GO" id="GO:0005829">
    <property type="term" value="C:cytosol"/>
    <property type="evidence" value="ECO:0007669"/>
    <property type="project" value="TreeGrafter"/>
</dbReference>
<feature type="domain" description="HTH LytTR-type" evidence="4">
    <location>
        <begin position="144"/>
        <end position="245"/>
    </location>
</feature>
<evidence type="ECO:0000313" key="5">
    <source>
        <dbReference type="EMBL" id="PXX35322.1"/>
    </source>
</evidence>
<reference evidence="5 6" key="1">
    <citation type="submission" date="2018-05" db="EMBL/GenBank/DDBJ databases">
        <title>Genomic Encyclopedia of Type Strains, Phase IV (KMG-IV): sequencing the most valuable type-strain genomes for metagenomic binning, comparative biology and taxonomic classification.</title>
        <authorList>
            <person name="Goeker M."/>
        </authorList>
    </citation>
    <scope>NUCLEOTIDE SEQUENCE [LARGE SCALE GENOMIC DNA]</scope>
    <source>
        <strain evidence="5 6">DSM 19792</strain>
    </source>
</reference>
<dbReference type="SMART" id="SM00448">
    <property type="entry name" value="REC"/>
    <property type="match status" value="1"/>
</dbReference>
<dbReference type="Pfam" id="PF00072">
    <property type="entry name" value="Response_reg"/>
    <property type="match status" value="1"/>
</dbReference>
<dbReference type="RefSeq" id="WP_110258214.1">
    <property type="nucleotide sequence ID" value="NZ_QJKB01000020.1"/>
</dbReference>
<dbReference type="Proteomes" id="UP000247792">
    <property type="component" value="Unassembled WGS sequence"/>
</dbReference>
<dbReference type="GO" id="GO:0000156">
    <property type="term" value="F:phosphorelay response regulator activity"/>
    <property type="evidence" value="ECO:0007669"/>
    <property type="project" value="TreeGrafter"/>
</dbReference>
<dbReference type="PROSITE" id="PS50930">
    <property type="entry name" value="HTH_LYTTR"/>
    <property type="match status" value="1"/>
</dbReference>
<dbReference type="Gene3D" id="2.40.50.1020">
    <property type="entry name" value="LytTr DNA-binding domain"/>
    <property type="match status" value="1"/>
</dbReference>
<keyword evidence="2" id="KW-0597">Phosphoprotein</keyword>
<dbReference type="PROSITE" id="PS50110">
    <property type="entry name" value="RESPONSE_REGULATORY"/>
    <property type="match status" value="1"/>
</dbReference>
<dbReference type="AlphaFoldDB" id="A0A318IM88"/>
<accession>A0A318IM88</accession>
<evidence type="ECO:0000256" key="2">
    <source>
        <dbReference type="PROSITE-ProRule" id="PRU00169"/>
    </source>
</evidence>
<keyword evidence="6" id="KW-1185">Reference proteome</keyword>
<dbReference type="InterPro" id="IPR011006">
    <property type="entry name" value="CheY-like_superfamily"/>
</dbReference>
<dbReference type="InterPro" id="IPR007492">
    <property type="entry name" value="LytTR_DNA-bd_dom"/>
</dbReference>
<sequence>MIKQNPQALIAEDEAILRQELQTALAQLWPELEIIATVDDGIKAAQAIAELRPDIAFLDVRMPGLSGIDVARLAQHPCHIVFLTAHNDYAVDAFDQGAVDYLLKPLDMGRLALAVQRLRQRLSQQPADLSALQVKKPQESLCWIQASVGNQIRFINVSDVLCFRADSKYTRVITAKIEAYIRTTIKDLAAQLDADKFWQISRSNIVNVAAIDAVQRSDGGLALRLQAGDDWLAVSQAYQYQFRQM</sequence>
<dbReference type="OrthoDB" id="8889669at2"/>
<dbReference type="PANTHER" id="PTHR48111">
    <property type="entry name" value="REGULATOR OF RPOS"/>
    <property type="match status" value="1"/>
</dbReference>
<keyword evidence="1" id="KW-0238">DNA-binding</keyword>
<dbReference type="PANTHER" id="PTHR48111:SF69">
    <property type="entry name" value="RESPONSE REGULATOR RECEIVER"/>
    <property type="match status" value="1"/>
</dbReference>
<dbReference type="Gene3D" id="3.40.50.2300">
    <property type="match status" value="1"/>
</dbReference>